<accession>A0A024FWJ1</accession>
<comment type="caution">
    <text evidence="1">The sequence shown here is derived from an EMBL/GenBank/DDBJ whole genome shotgun (WGS) entry which is preliminary data.</text>
</comment>
<dbReference type="STRING" id="65357.A0A024FWJ1"/>
<dbReference type="AlphaFoldDB" id="A0A024FWJ1"/>
<organism evidence="1 2">
    <name type="scientific">Albugo candida</name>
    <dbReference type="NCBI Taxonomy" id="65357"/>
    <lineage>
        <taxon>Eukaryota</taxon>
        <taxon>Sar</taxon>
        <taxon>Stramenopiles</taxon>
        <taxon>Oomycota</taxon>
        <taxon>Peronosporomycetes</taxon>
        <taxon>Albuginales</taxon>
        <taxon>Albuginaceae</taxon>
        <taxon>Albugo</taxon>
    </lineage>
</organism>
<name>A0A024FWJ1_9STRA</name>
<gene>
    <name evidence="1" type="ORF">BN9_130770</name>
</gene>
<sequence length="110" mass="12793">MLVPQKKRQAWYGFDRRPKHFHLAERLTKCSNDAQEWRKPEISAHTGHKIDNAIGKAVLAKRLITLLLKPVLDKTGLLLQPLVLSWAWTVPFIWDTVTFRSLLLHYLPSL</sequence>
<evidence type="ECO:0000313" key="1">
    <source>
        <dbReference type="EMBL" id="CCI11528.1"/>
    </source>
</evidence>
<dbReference type="OrthoDB" id="5595458at2759"/>
<dbReference type="Proteomes" id="UP000053237">
    <property type="component" value="Unassembled WGS sequence"/>
</dbReference>
<keyword evidence="2" id="KW-1185">Reference proteome</keyword>
<dbReference type="InParanoid" id="A0A024FWJ1"/>
<dbReference type="Gene3D" id="3.40.50.1100">
    <property type="match status" value="2"/>
</dbReference>
<dbReference type="InterPro" id="IPR036052">
    <property type="entry name" value="TrpB-like_PALP_sf"/>
</dbReference>
<dbReference type="EMBL" id="CAIX01001165">
    <property type="protein sequence ID" value="CCI11528.1"/>
    <property type="molecule type" value="Genomic_DNA"/>
</dbReference>
<protein>
    <submittedName>
        <fullName evidence="1">Uncharacterized protein</fullName>
    </submittedName>
</protein>
<evidence type="ECO:0000313" key="2">
    <source>
        <dbReference type="Proteomes" id="UP000053237"/>
    </source>
</evidence>
<proteinExistence type="predicted"/>
<reference evidence="1 2" key="1">
    <citation type="submission" date="2012-05" db="EMBL/GenBank/DDBJ databases">
        <title>Recombination and specialization in a pathogen metapopulation.</title>
        <authorList>
            <person name="Gardiner A."/>
            <person name="Kemen E."/>
            <person name="Schultz-Larsen T."/>
            <person name="MacLean D."/>
            <person name="Van Oosterhout C."/>
            <person name="Jones J.D.G."/>
        </authorList>
    </citation>
    <scope>NUCLEOTIDE SEQUENCE [LARGE SCALE GENOMIC DNA]</scope>
    <source>
        <strain evidence="1 2">Ac Nc2</strain>
    </source>
</reference>